<evidence type="ECO:0000256" key="6">
    <source>
        <dbReference type="HAMAP-Rule" id="MF_01877"/>
    </source>
</evidence>
<dbReference type="InterPro" id="IPR000878">
    <property type="entry name" value="4pyrrol_Mease"/>
</dbReference>
<dbReference type="EMBL" id="CP023482">
    <property type="protein sequence ID" value="ATH96762.1"/>
    <property type="molecule type" value="Genomic_DNA"/>
</dbReference>
<dbReference type="InterPro" id="IPR035996">
    <property type="entry name" value="4pyrrol_Methylase_sf"/>
</dbReference>
<feature type="domain" description="Tetrapyrrole methylase" evidence="7">
    <location>
        <begin position="14"/>
        <end position="216"/>
    </location>
</feature>
<evidence type="ECO:0000313" key="9">
    <source>
        <dbReference type="Proteomes" id="UP000815698"/>
    </source>
</evidence>
<dbReference type="RefSeq" id="WP_096883036.1">
    <property type="nucleotide sequence ID" value="NZ_CP023482.1"/>
</dbReference>
<evidence type="ECO:0000256" key="4">
    <source>
        <dbReference type="ARBA" id="ARBA00022679"/>
    </source>
</evidence>
<evidence type="ECO:0000313" key="8">
    <source>
        <dbReference type="EMBL" id="ATH96762.1"/>
    </source>
</evidence>
<proteinExistence type="inferred from homology"/>
<sequence length="289" mass="31286">METENKTVLTPGTIALAATPIGNPLDASFRLVAALREADLIAAEDTRRVKRLASELGIRLTARTLAYHEHNEVERTETLLEAARSGQKVLLVTDAGMPVVSDPGFRAVDAAAREGIAVDVFPGPSAPLTALVHSGIAPDRFAFEGFLPRTSSKRLSALESLSREARTLIFFESPRRTRECLEAMVDVFGAEREACVARELTKTHEEIMRGTLAELAAWARETEVLGEIAIVVAPAPPREENPADLAALVLARAEAGERLKDAAKAVAREHERVSARELYDAALAHKNRG</sequence>
<keyword evidence="4 6" id="KW-0808">Transferase</keyword>
<evidence type="ECO:0000256" key="1">
    <source>
        <dbReference type="ARBA" id="ARBA00022490"/>
    </source>
</evidence>
<keyword evidence="1 6" id="KW-0963">Cytoplasm</keyword>
<gene>
    <name evidence="6 8" type="primary">rsmI</name>
    <name evidence="8" type="ORF">COP05_06465</name>
</gene>
<dbReference type="Pfam" id="PF00590">
    <property type="entry name" value="TP_methylase"/>
    <property type="match status" value="1"/>
</dbReference>
<dbReference type="HAMAP" id="MF_01877">
    <property type="entry name" value="16SrRNA_methyltr_I"/>
    <property type="match status" value="1"/>
</dbReference>
<reference evidence="8 9" key="1">
    <citation type="journal article" date="2016" name="Int. J. Syst. Evol. Microbiol.">
        <title>Dermabacter jinjuensis sp. nov., a novel species of the genus Dermabacter isolated from a clinical specimen.</title>
        <authorList>
            <person name="Park Y.K."/>
            <person name="Lee K.M."/>
            <person name="Lee W.K."/>
            <person name="Cho M.J."/>
            <person name="Lee H.S."/>
            <person name="Cho Y.G."/>
            <person name="Lee Y.C."/>
            <person name="Lee W.K."/>
            <person name="Seong W.K."/>
            <person name="Hwang K.J."/>
        </authorList>
    </citation>
    <scope>NUCLEOTIDE SEQUENCE [LARGE SCALE GENOMIC DNA]</scope>
    <source>
        <strain evidence="8 9">32T</strain>
    </source>
</reference>
<dbReference type="Gene3D" id="3.30.950.10">
    <property type="entry name" value="Methyltransferase, Cobalt-precorrin-4 Transmethylase, Domain 2"/>
    <property type="match status" value="1"/>
</dbReference>
<evidence type="ECO:0000256" key="2">
    <source>
        <dbReference type="ARBA" id="ARBA00022552"/>
    </source>
</evidence>
<dbReference type="PANTHER" id="PTHR46111">
    <property type="entry name" value="RIBOSOMAL RNA SMALL SUBUNIT METHYLTRANSFERASE I"/>
    <property type="match status" value="1"/>
</dbReference>
<comment type="catalytic activity">
    <reaction evidence="6">
        <text>cytidine(1402) in 16S rRNA + S-adenosyl-L-methionine = 2'-O-methylcytidine(1402) in 16S rRNA + S-adenosyl-L-homocysteine + H(+)</text>
        <dbReference type="Rhea" id="RHEA:42924"/>
        <dbReference type="Rhea" id="RHEA-COMP:10285"/>
        <dbReference type="Rhea" id="RHEA-COMP:10286"/>
        <dbReference type="ChEBI" id="CHEBI:15378"/>
        <dbReference type="ChEBI" id="CHEBI:57856"/>
        <dbReference type="ChEBI" id="CHEBI:59789"/>
        <dbReference type="ChEBI" id="CHEBI:74495"/>
        <dbReference type="ChEBI" id="CHEBI:82748"/>
        <dbReference type="EC" id="2.1.1.198"/>
    </reaction>
</comment>
<keyword evidence="3 6" id="KW-0489">Methyltransferase</keyword>
<comment type="subcellular location">
    <subcellularLocation>
        <location evidence="6">Cytoplasm</location>
    </subcellularLocation>
</comment>
<evidence type="ECO:0000256" key="3">
    <source>
        <dbReference type="ARBA" id="ARBA00022603"/>
    </source>
</evidence>
<dbReference type="PANTHER" id="PTHR46111:SF1">
    <property type="entry name" value="RIBOSOMAL RNA SMALL SUBUNIT METHYLTRANSFERASE I"/>
    <property type="match status" value="1"/>
</dbReference>
<dbReference type="Proteomes" id="UP000815698">
    <property type="component" value="Chromosome"/>
</dbReference>
<evidence type="ECO:0000256" key="5">
    <source>
        <dbReference type="ARBA" id="ARBA00022691"/>
    </source>
</evidence>
<dbReference type="CDD" id="cd11648">
    <property type="entry name" value="RsmI"/>
    <property type="match status" value="1"/>
</dbReference>
<keyword evidence="9" id="KW-1185">Reference proteome</keyword>
<keyword evidence="2 6" id="KW-0698">rRNA processing</keyword>
<accession>A0ABM6PML8</accession>
<name>A0ABM6PML8_9MICO</name>
<protein>
    <recommendedName>
        <fullName evidence="6">Ribosomal RNA small subunit methyltransferase I</fullName>
        <ecNumber evidence="6">2.1.1.198</ecNumber>
    </recommendedName>
    <alternativeName>
        <fullName evidence="6">16S rRNA 2'-O-ribose C1402 methyltransferase</fullName>
    </alternativeName>
    <alternativeName>
        <fullName evidence="6">rRNA (cytidine-2'-O-)-methyltransferase RsmI</fullName>
    </alternativeName>
</protein>
<dbReference type="InterPro" id="IPR014776">
    <property type="entry name" value="4pyrrole_Mease_sub2"/>
</dbReference>
<organism evidence="8 9">
    <name type="scientific">Dermabacter jinjuensis</name>
    <dbReference type="NCBI Taxonomy" id="1667168"/>
    <lineage>
        <taxon>Bacteria</taxon>
        <taxon>Bacillati</taxon>
        <taxon>Actinomycetota</taxon>
        <taxon>Actinomycetes</taxon>
        <taxon>Micrococcales</taxon>
        <taxon>Dermabacteraceae</taxon>
        <taxon>Dermabacter</taxon>
    </lineage>
</organism>
<dbReference type="SUPFAM" id="SSF53790">
    <property type="entry name" value="Tetrapyrrole methylase"/>
    <property type="match status" value="1"/>
</dbReference>
<comment type="similarity">
    <text evidence="6">Belongs to the methyltransferase superfamily. RsmI family.</text>
</comment>
<keyword evidence="5 6" id="KW-0949">S-adenosyl-L-methionine</keyword>
<dbReference type="Gene3D" id="3.40.1010.10">
    <property type="entry name" value="Cobalt-precorrin-4 Transmethylase, Domain 1"/>
    <property type="match status" value="1"/>
</dbReference>
<dbReference type="PIRSF" id="PIRSF005917">
    <property type="entry name" value="MTase_YraL"/>
    <property type="match status" value="1"/>
</dbReference>
<dbReference type="NCBIfam" id="TIGR00096">
    <property type="entry name" value="16S rRNA (cytidine(1402)-2'-O)-methyltransferase"/>
    <property type="match status" value="1"/>
</dbReference>
<dbReference type="InterPro" id="IPR014777">
    <property type="entry name" value="4pyrrole_Mease_sub1"/>
</dbReference>
<comment type="function">
    <text evidence="6">Catalyzes the 2'-O-methylation of the ribose of cytidine 1402 (C1402) in 16S rRNA.</text>
</comment>
<dbReference type="InterPro" id="IPR008189">
    <property type="entry name" value="rRNA_ssu_MeTfrase_I"/>
</dbReference>
<evidence type="ECO:0000259" key="7">
    <source>
        <dbReference type="Pfam" id="PF00590"/>
    </source>
</evidence>
<dbReference type="EC" id="2.1.1.198" evidence="6"/>